<dbReference type="KEGG" id="ldo:LDBPK_070760"/>
<dbReference type="GO" id="GO:0005952">
    <property type="term" value="C:cAMP-dependent protein kinase complex"/>
    <property type="evidence" value="ECO:0007669"/>
    <property type="project" value="InterPro"/>
</dbReference>
<feature type="compositionally biased region" description="Pro residues" evidence="1">
    <location>
        <begin position="19"/>
        <end position="34"/>
    </location>
</feature>
<evidence type="ECO:0000313" key="3">
    <source>
        <dbReference type="EMBL" id="CBZ38527.1"/>
    </source>
</evidence>
<dbReference type="SUPFAM" id="SSF51206">
    <property type="entry name" value="cAMP-binding domain-like"/>
    <property type="match status" value="2"/>
</dbReference>
<feature type="region of interest" description="Disordered" evidence="1">
    <location>
        <begin position="954"/>
        <end position="976"/>
    </location>
</feature>
<sequence>MPTSSQASASSRRASTTKPGPPPRASSAAPPLPARFPSHSQAPLPSATTSRRGSAIPELIGTRRDSSIGATSTNPRLRGGSVIDAAAAQRSSSAPRNPIDFASKESQEAMNRLRRLFLPVMMRVILRFRRRSRWKDGQPPRQYTPGSVVAAIMSTKSLLADCPQRMVESLAAGATFMSLTPKEIIVYANESHVSCGIVVLLYGQLEERRPEPGGKKPNAGGGGGSTRPICTQPHRLHKAMSVLCLMPVMCEDRATSFLATRESEEADVAIISSRWFWEVTYSMAQASLTTADVMGRTLREVVLPHRRDLLLADYFPTSVVLLRSWMWSMLTASDRVKLSRSMEVRVLSVGDVLFDEGDYCPYIYVVRRGALAAIVKGETLAVLEAGAAVGEESVLFHDRRNCRVVAITVCELYALHAHHLLRRFLKYPESARRIVAAAIERQVWWMEEGRTRDVFGLVSILSGVPCLGHTTDAMRDEIARCASVLILPQGHTVVSANTPCTFFCVIGRGSVTLISSMKTAAVAETPSSVNGIDSKGESQLGMRRSSAMKPMSNPATEMRRESRSAGDFFGELCLKPHLWPYDVMCDSTVSLWQFDREAVLGVLERNRADAQALEVCRQGIGLYRTQRGETSIIDGFEPPATPNAPANGWRSCIGGQRSRAQSTDFATAPPGARSSSAGSRAGRRLSLSHAAAPEWLSRGSPSEGRTPRGGRRAGVEWTPEQWTTYAMTRLQDGLRAEDAKETPPAPSRELRGVDKEVEKTMNEKVLQLVAVQPETPPNPADCDISGDSSELQSIIVGQLFLIMTEKQSRFLRQVKDSNVRLITEDEGMQLVGELNDSLDDMSGMDALHNSEALVEVTEVMQLEDISASPLEGSHFLPQRAMPSLSVRDSTDATDYINVHRVDDALSVEGSGGALAGWPMPNASIGRTRRSTSVGALGEASGVLGASLNPRSSLNRSHFVRPSSAVPPSPRCASGRDDFLSPGAIGVVRPASSSEPRMMPPARTRPASVDFNQFNNKLSVDRSTSMLDRYVKIEDQNYFDSFVKVLPLQRDEMWAPDGVNTDSEMGTGSMVLLLLHVRKCDYLSAKVMQRCARPIVKVTLGERVLVRTSVMENRTAPRWPIEHSSFISFVRRGTDIVFSVCDAGDECRIVYQASFSTASIHENGGVEQRTMPLTELSVTGFPANAEMDADVKSVESVGRMQRSAKKPRMTMTMLAVTANKYKALRQYLETKEKVIVDPPGTPESTKLFLQVMSVEGLKHRIEATVTASLYNGATSTTVLKTERVIPKTRSPAWPGDTSFVIISGEGGILSFDLHHRDAVIGSTETTVDELIFGGVGLRRLPLLQAQTGRLVIGHLVVGVLGARLGDSVESRNRDWVTHLAVEELSLAREGFSINPDPFIVLRSGTGAELMRTPLAFSAFEASWSMSEASCLLQCPRLCGSTVSYQLEVCDSDEKEVIGRATILLSDRGLGPGHLHDLSLDPPGRGVVRLRSLCLPVLELPARGAAGKASSAAALCPPFSSHLHLSESATLLLLHMGGCTNLPGGATVELQIDAIGTLSVDAQPYLRTAVQEATTALQWPLSKASVLLRIPSRGDVDDRAAEAVDLRQWQCGHQCHFAVYDGVVDDVSQIGQVAVPLSQLLNTALHTYPLFPRCMDADGGGLDQQPSVGTTTRPRAAAERTLGNLQVFTLLGSLDHQVRGTAEQETDTLLTSVPAAGGHAPPDQLPYYNPESADITAARLASALPTTVVLSVSNICHVLPSASEKYVQIVVRRGATVVLSVERQMGVLSHAEWSPTEASAVVSCGALPADAALVVELVAMDVVEGRSDEEEDGITPSAAGAKAESTARDKTRRRTITKGNASAANLPLGHAELPVSRLSSVQAGEVRVVTLMLSRSQRSSSLSETTGRLPRVTPSMCALKDAQVVWPTVSFCIFGNRA</sequence>
<dbReference type="FunFam" id="2.60.120.10:FF:000253">
    <property type="entry name" value="Cyclic nucleotide-gated potassium channel"/>
    <property type="match status" value="1"/>
</dbReference>
<feature type="region of interest" description="Disordered" evidence="1">
    <location>
        <begin position="635"/>
        <end position="714"/>
    </location>
</feature>
<name>E9BTE8_LEIDO</name>
<dbReference type="FunFam" id="2.60.120.10:FF:000594">
    <property type="entry name" value="Uncharacterized protein"/>
    <property type="match status" value="1"/>
</dbReference>
<dbReference type="GO" id="GO:0004862">
    <property type="term" value="F:cAMP-dependent protein kinase inhibitor activity"/>
    <property type="evidence" value="ECO:0007669"/>
    <property type="project" value="TreeGrafter"/>
</dbReference>
<dbReference type="InterPro" id="IPR000595">
    <property type="entry name" value="cNMP-bd_dom"/>
</dbReference>
<dbReference type="InterPro" id="IPR018490">
    <property type="entry name" value="cNMP-bd_dom_sf"/>
</dbReference>
<protein>
    <submittedName>
        <fullName evidence="3">40S ribosomal protein S9, putative</fullName>
    </submittedName>
</protein>
<dbReference type="SUPFAM" id="SSF49562">
    <property type="entry name" value="C2 domain (Calcium/lipid-binding domain, CaLB)"/>
    <property type="match status" value="2"/>
</dbReference>
<feature type="compositionally biased region" description="Low complexity" evidence="1">
    <location>
        <begin position="671"/>
        <end position="692"/>
    </location>
</feature>
<dbReference type="GeneID" id="13388091"/>
<dbReference type="KEGG" id="ldo:LDBPK_360890"/>
<feature type="region of interest" description="Disordered" evidence="1">
    <location>
        <begin position="1"/>
        <end position="81"/>
    </location>
</feature>
<dbReference type="EMBL" id="FR799623">
    <property type="protein sequence ID" value="CBZ38527.1"/>
    <property type="molecule type" value="Genomic_DNA"/>
</dbReference>
<dbReference type="Pfam" id="PF00168">
    <property type="entry name" value="C2"/>
    <property type="match status" value="1"/>
</dbReference>
<feature type="region of interest" description="Disordered" evidence="1">
    <location>
        <begin position="532"/>
        <end position="555"/>
    </location>
</feature>
<feature type="compositionally biased region" description="Polar residues" evidence="1">
    <location>
        <begin position="39"/>
        <end position="52"/>
    </location>
</feature>
<dbReference type="EMBL" id="FR799623">
    <property type="protein sequence ID" value="CBZ38528.1"/>
    <property type="molecule type" value="Genomic_DNA"/>
</dbReference>
<dbReference type="GO" id="GO:0005840">
    <property type="term" value="C:ribosome"/>
    <property type="evidence" value="ECO:0007669"/>
    <property type="project" value="UniProtKB-KW"/>
</dbReference>
<dbReference type="Proteomes" id="UP000008980">
    <property type="component" value="Chromosome 36"/>
</dbReference>
<feature type="region of interest" description="Disordered" evidence="1">
    <location>
        <begin position="1824"/>
        <end position="1858"/>
    </location>
</feature>
<organism evidence="3 5">
    <name type="scientific">Leishmania donovani</name>
    <dbReference type="NCBI Taxonomy" id="5661"/>
    <lineage>
        <taxon>Eukaryota</taxon>
        <taxon>Discoba</taxon>
        <taxon>Euglenozoa</taxon>
        <taxon>Kinetoplastea</taxon>
        <taxon>Metakinetoplastina</taxon>
        <taxon>Trypanosomatida</taxon>
        <taxon>Trypanosomatidae</taxon>
        <taxon>Leishmaniinae</taxon>
        <taxon>Leishmania</taxon>
    </lineage>
</organism>
<dbReference type="SMART" id="SM00100">
    <property type="entry name" value="cNMP"/>
    <property type="match status" value="2"/>
</dbReference>
<feature type="region of interest" description="Disordered" evidence="1">
    <location>
        <begin position="209"/>
        <end position="229"/>
    </location>
</feature>
<evidence type="ECO:0000259" key="2">
    <source>
        <dbReference type="PROSITE" id="PS50042"/>
    </source>
</evidence>
<dbReference type="PANTHER" id="PTHR11635:SF152">
    <property type="entry name" value="CAMP-DEPENDENT PROTEIN KINASE TYPE I REGULATORY SUBUNIT-RELATED"/>
    <property type="match status" value="1"/>
</dbReference>
<dbReference type="Gene3D" id="2.60.120.10">
    <property type="entry name" value="Jelly Rolls"/>
    <property type="match status" value="2"/>
</dbReference>
<dbReference type="CDD" id="cd00038">
    <property type="entry name" value="CAP_ED"/>
    <property type="match status" value="2"/>
</dbReference>
<reference evidence="3 5" key="1">
    <citation type="journal article" date="2011" name="Genome Res.">
        <title>Whole genome sequencing of multiple Leishmania donovani clinical isolates provides insights into population structure and mechanisms of drug resistance.</title>
        <authorList>
            <person name="Downing T."/>
            <person name="Imamura H."/>
            <person name="Decuypere S."/>
            <person name="Clark T.G."/>
            <person name="Coombs G.H."/>
            <person name="Cotton J.A."/>
            <person name="Hilley J.D."/>
            <person name="de Doncker S."/>
            <person name="Maes I."/>
            <person name="Mottram J.C."/>
            <person name="Quail M.A."/>
            <person name="Rijal S."/>
            <person name="Sanders M."/>
            <person name="Schonian G."/>
            <person name="Stark O."/>
            <person name="Sundar S."/>
            <person name="Vanaerschot M."/>
            <person name="Hertz-Fowler C."/>
            <person name="Dujardin J.C."/>
            <person name="Berriman M."/>
        </authorList>
    </citation>
    <scope>NUCLEOTIDE SEQUENCE [LARGE SCALE GENOMIC DNA]</scope>
    <source>
        <strain evidence="3 5">BPK282A1</strain>
    </source>
</reference>
<dbReference type="RefSeq" id="XP_024329263.1">
    <property type="nucleotide sequence ID" value="XM_024473494.1"/>
</dbReference>
<keyword evidence="3" id="KW-0689">Ribosomal protein</keyword>
<gene>
    <name evidence="3" type="ORF">LDBPK_070760</name>
    <name evidence="4" type="ORF">LDBPK_360890</name>
</gene>
<evidence type="ECO:0000256" key="1">
    <source>
        <dbReference type="SAM" id="MobiDB-lite"/>
    </source>
</evidence>
<dbReference type="GO" id="GO:0005829">
    <property type="term" value="C:cytosol"/>
    <property type="evidence" value="ECO:0007669"/>
    <property type="project" value="TreeGrafter"/>
</dbReference>
<dbReference type="OMA" id="SSRWFWE"/>
<reference evidence="3" key="2">
    <citation type="submission" date="2011-01" db="EMBL/GenBank/DDBJ databases">
        <authorList>
            <person name="Zhao B.P."/>
            <person name="Ren Z.A."/>
            <person name="Li C.D."/>
        </authorList>
    </citation>
    <scope>NUCLEOTIDE SEQUENCE</scope>
    <source>
        <strain evidence="3">BPK282A1</strain>
    </source>
</reference>
<accession>E9BTE8</accession>
<proteinExistence type="predicted"/>
<reference evidence="5" key="3">
    <citation type="submission" date="2011-02" db="EMBL/GenBank/DDBJ databases">
        <title>Whole genome sequencing of Leishmania donovani clinical lines reveals dynamic variation related to drug resistance.</title>
        <authorList>
            <person name="Downing T."/>
            <person name="Imamura H."/>
            <person name="Sanders M."/>
            <person name="Decuypere S."/>
            <person name="Hertz-Fowler C."/>
            <person name="Clark T.G."/>
            <person name="Rijal S."/>
            <person name="Sundar S."/>
            <person name="Quail M.A."/>
            <person name="De Doncker S."/>
            <person name="Maes I."/>
            <person name="Vanaerschot M."/>
            <person name="Stark O."/>
            <person name="Schonian G."/>
            <person name="Dujardin J.C."/>
            <person name="Berriman M."/>
        </authorList>
    </citation>
    <scope>NUCLEOTIDE SEQUENCE [LARGE SCALE GENOMIC DNA]</scope>
    <source>
        <strain evidence="5">BPK282A1</strain>
    </source>
</reference>
<dbReference type="InterPro" id="IPR014710">
    <property type="entry name" value="RmlC-like_jellyroll"/>
</dbReference>
<dbReference type="InterPro" id="IPR035892">
    <property type="entry name" value="C2_domain_sf"/>
</dbReference>
<dbReference type="Pfam" id="PF00027">
    <property type="entry name" value="cNMP_binding"/>
    <property type="match status" value="1"/>
</dbReference>
<dbReference type="InterPro" id="IPR000008">
    <property type="entry name" value="C2_dom"/>
</dbReference>
<dbReference type="CDD" id="cd00030">
    <property type="entry name" value="C2"/>
    <property type="match status" value="1"/>
</dbReference>
<keyword evidence="3" id="KW-0687">Ribonucleoprotein</keyword>
<feature type="domain" description="Cyclic nucleotide-binding" evidence="2">
    <location>
        <begin position="326"/>
        <end position="441"/>
    </location>
</feature>
<evidence type="ECO:0000313" key="4">
    <source>
        <dbReference type="EMBL" id="CBZ38528.1"/>
    </source>
</evidence>
<dbReference type="InterPro" id="IPR050503">
    <property type="entry name" value="cAMP-dep_PK_reg_su-like"/>
</dbReference>
<feature type="compositionally biased region" description="Low complexity" evidence="1">
    <location>
        <begin position="1"/>
        <end position="17"/>
    </location>
</feature>
<dbReference type="PANTHER" id="PTHR11635">
    <property type="entry name" value="CAMP-DEPENDENT PROTEIN KINASE REGULATORY CHAIN"/>
    <property type="match status" value="1"/>
</dbReference>
<evidence type="ECO:0000313" key="5">
    <source>
        <dbReference type="Proteomes" id="UP000008980"/>
    </source>
</evidence>
<dbReference type="PROSITE" id="PS50042">
    <property type="entry name" value="CNMP_BINDING_3"/>
    <property type="match status" value="1"/>
</dbReference>
<dbReference type="GO" id="GO:0034236">
    <property type="term" value="F:protein kinase A catalytic subunit binding"/>
    <property type="evidence" value="ECO:0007669"/>
    <property type="project" value="TreeGrafter"/>
</dbReference>
<dbReference type="VEuPathDB" id="TriTrypDB:LdBPK_360890.1"/>
<dbReference type="GO" id="GO:0030552">
    <property type="term" value="F:cAMP binding"/>
    <property type="evidence" value="ECO:0007669"/>
    <property type="project" value="TreeGrafter"/>
</dbReference>
<dbReference type="RefSeq" id="XP_003865205.1">
    <property type="nucleotide sequence ID" value="XM_003865157.1"/>
</dbReference>